<dbReference type="EMBL" id="JACJRF010000007">
    <property type="protein sequence ID" value="MBD2343796.1"/>
    <property type="molecule type" value="Genomic_DNA"/>
</dbReference>
<gene>
    <name evidence="1" type="ORF">H6G18_06500</name>
</gene>
<evidence type="ECO:0000313" key="1">
    <source>
        <dbReference type="EMBL" id="MBD2343796.1"/>
    </source>
</evidence>
<reference evidence="1 2" key="1">
    <citation type="journal article" date="2020" name="ISME J.">
        <title>Comparative genomics reveals insights into cyanobacterial evolution and habitat adaptation.</title>
        <authorList>
            <person name="Chen M.Y."/>
            <person name="Teng W.K."/>
            <person name="Zhao L."/>
            <person name="Hu C.X."/>
            <person name="Zhou Y.K."/>
            <person name="Han B.P."/>
            <person name="Song L.R."/>
            <person name="Shu W.S."/>
        </authorList>
    </citation>
    <scope>NUCLEOTIDE SEQUENCE [LARGE SCALE GENOMIC DNA]</scope>
    <source>
        <strain evidence="1 2">FACHB-260</strain>
    </source>
</reference>
<dbReference type="RefSeq" id="WP_190406261.1">
    <property type="nucleotide sequence ID" value="NZ_JACJRF010000007.1"/>
</dbReference>
<comment type="caution">
    <text evidence="1">The sequence shown here is derived from an EMBL/GenBank/DDBJ whole genome shotgun (WGS) entry which is preliminary data.</text>
</comment>
<sequence length="79" mass="8943">MKSEDSLTFFQPIADVGGTTGYAGISAISDPSKVAKVASKYLADSLLLNKLTKRVHELLLEDMRYQRERVNNYGQHRWL</sequence>
<organism evidence="1 2">
    <name type="scientific">Anabaena subtropica FACHB-260</name>
    <dbReference type="NCBI Taxonomy" id="2692884"/>
    <lineage>
        <taxon>Bacteria</taxon>
        <taxon>Bacillati</taxon>
        <taxon>Cyanobacteriota</taxon>
        <taxon>Cyanophyceae</taxon>
        <taxon>Nostocales</taxon>
        <taxon>Nostocaceae</taxon>
        <taxon>Anabaena</taxon>
    </lineage>
</organism>
<accession>A0ABR8CLZ4</accession>
<proteinExistence type="predicted"/>
<evidence type="ECO:0000313" key="2">
    <source>
        <dbReference type="Proteomes" id="UP000607281"/>
    </source>
</evidence>
<protein>
    <submittedName>
        <fullName evidence="1">Uncharacterized protein</fullName>
    </submittedName>
</protein>
<keyword evidence="2" id="KW-1185">Reference proteome</keyword>
<name>A0ABR8CLZ4_9NOST</name>
<dbReference type="Proteomes" id="UP000607281">
    <property type="component" value="Unassembled WGS sequence"/>
</dbReference>